<evidence type="ECO:0000259" key="1">
    <source>
        <dbReference type="Pfam" id="PF00535"/>
    </source>
</evidence>
<name>A0A6G9ZFJ2_9NOCA</name>
<reference evidence="2 3" key="1">
    <citation type="journal article" date="2019" name="ACS Chem. Biol.">
        <title>Identification and Mobilization of a Cryptic Antibiotic Biosynthesis Gene Locus from a Human-Pathogenic Nocardia Isolate.</title>
        <authorList>
            <person name="Herisse M."/>
            <person name="Ishida K."/>
            <person name="Porter J.L."/>
            <person name="Howden B."/>
            <person name="Hertweck C."/>
            <person name="Stinear T.P."/>
            <person name="Pidot S.J."/>
        </authorList>
    </citation>
    <scope>NUCLEOTIDE SEQUENCE [LARGE SCALE GENOMIC DNA]</scope>
    <source>
        <strain evidence="2 3">AUSMDU00012715</strain>
    </source>
</reference>
<gene>
    <name evidence="2" type="ORF">F6W96_13825</name>
</gene>
<dbReference type="EMBL" id="CP046173">
    <property type="protein sequence ID" value="QIS24181.1"/>
    <property type="molecule type" value="Genomic_DNA"/>
</dbReference>
<dbReference type="SUPFAM" id="SSF53448">
    <property type="entry name" value="Nucleotide-diphospho-sugar transferases"/>
    <property type="match status" value="1"/>
</dbReference>
<dbReference type="Gene3D" id="3.90.550.10">
    <property type="entry name" value="Spore Coat Polysaccharide Biosynthesis Protein SpsA, Chain A"/>
    <property type="match status" value="1"/>
</dbReference>
<dbReference type="Proteomes" id="UP000500953">
    <property type="component" value="Chromosome"/>
</dbReference>
<evidence type="ECO:0000313" key="3">
    <source>
        <dbReference type="Proteomes" id="UP000500953"/>
    </source>
</evidence>
<protein>
    <submittedName>
        <fullName evidence="2">Glycosyltransferase</fullName>
    </submittedName>
</protein>
<feature type="domain" description="Glycosyltransferase 2-like" evidence="1">
    <location>
        <begin position="6"/>
        <end position="111"/>
    </location>
</feature>
<dbReference type="InterPro" id="IPR029044">
    <property type="entry name" value="Nucleotide-diphossugar_trans"/>
</dbReference>
<organism evidence="2 3">
    <name type="scientific">Nocardia terpenica</name>
    <dbReference type="NCBI Taxonomy" id="455432"/>
    <lineage>
        <taxon>Bacteria</taxon>
        <taxon>Bacillati</taxon>
        <taxon>Actinomycetota</taxon>
        <taxon>Actinomycetes</taxon>
        <taxon>Mycobacteriales</taxon>
        <taxon>Nocardiaceae</taxon>
        <taxon>Nocardia</taxon>
    </lineage>
</organism>
<keyword evidence="2" id="KW-0808">Transferase</keyword>
<dbReference type="InterPro" id="IPR001173">
    <property type="entry name" value="Glyco_trans_2-like"/>
</dbReference>
<proteinExistence type="predicted"/>
<dbReference type="GO" id="GO:0016740">
    <property type="term" value="F:transferase activity"/>
    <property type="evidence" value="ECO:0007669"/>
    <property type="project" value="UniProtKB-KW"/>
</dbReference>
<dbReference type="AlphaFoldDB" id="A0A6G9ZFJ2"/>
<dbReference type="Pfam" id="PF00535">
    <property type="entry name" value="Glycos_transf_2"/>
    <property type="match status" value="1"/>
</dbReference>
<accession>A0A6G9ZFJ2</accession>
<sequence length="275" mass="30182">MNQLISVITPAYRPVREFLTAAYDSLRTQELPPGWTWEWVVQEDDTTGALEPLLPADNRIKPGQGRHGGPGVCRSLALARSAGILVKVLDADDQLTPGALARDIAALQQPGIGWTTSRVLDLLPDGSTIGFEHDPPNGRITSGSVLKHWRTHDYRANVHPATLCIRRDLLLAIGGWMALPASEDTGLLIAADALSDGWFSAEPGLLYRKWDGQVTAHPAHTELAEIAARMGLIDARAEALRTTTKFEHPPLLWPQDNSTVRTTVSLRRHERQPEV</sequence>
<evidence type="ECO:0000313" key="2">
    <source>
        <dbReference type="EMBL" id="QIS24181.1"/>
    </source>
</evidence>